<organism evidence="1 2">
    <name type="scientific">Coptis chinensis</name>
    <dbReference type="NCBI Taxonomy" id="261450"/>
    <lineage>
        <taxon>Eukaryota</taxon>
        <taxon>Viridiplantae</taxon>
        <taxon>Streptophyta</taxon>
        <taxon>Embryophyta</taxon>
        <taxon>Tracheophyta</taxon>
        <taxon>Spermatophyta</taxon>
        <taxon>Magnoliopsida</taxon>
        <taxon>Ranunculales</taxon>
        <taxon>Ranunculaceae</taxon>
        <taxon>Coptidoideae</taxon>
        <taxon>Coptis</taxon>
    </lineage>
</organism>
<accession>A0A835M9E1</accession>
<proteinExistence type="predicted"/>
<dbReference type="EMBL" id="JADFTS010000002">
    <property type="protein sequence ID" value="KAF9618654.1"/>
    <property type="molecule type" value="Genomic_DNA"/>
</dbReference>
<evidence type="ECO:0000313" key="2">
    <source>
        <dbReference type="Proteomes" id="UP000631114"/>
    </source>
</evidence>
<gene>
    <name evidence="1" type="ORF">IFM89_002349</name>
</gene>
<keyword evidence="2" id="KW-1185">Reference proteome</keyword>
<dbReference type="AlphaFoldDB" id="A0A835M9E1"/>
<sequence length="48" mass="5443">MDCEQALAARVVDQESSVRIWCHKEYEATVCGKRQVKGLLDFSVSRLS</sequence>
<name>A0A835M9E1_9MAGN</name>
<reference evidence="1 2" key="1">
    <citation type="submission" date="2020-10" db="EMBL/GenBank/DDBJ databases">
        <title>The Coptis chinensis genome and diversification of protoberbering-type alkaloids.</title>
        <authorList>
            <person name="Wang B."/>
            <person name="Shu S."/>
            <person name="Song C."/>
            <person name="Liu Y."/>
        </authorList>
    </citation>
    <scope>NUCLEOTIDE SEQUENCE [LARGE SCALE GENOMIC DNA]</scope>
    <source>
        <strain evidence="1">HL-2020</strain>
        <tissue evidence="1">Leaf</tissue>
    </source>
</reference>
<dbReference type="Proteomes" id="UP000631114">
    <property type="component" value="Unassembled WGS sequence"/>
</dbReference>
<evidence type="ECO:0000313" key="1">
    <source>
        <dbReference type="EMBL" id="KAF9618654.1"/>
    </source>
</evidence>
<comment type="caution">
    <text evidence="1">The sequence shown here is derived from an EMBL/GenBank/DDBJ whole genome shotgun (WGS) entry which is preliminary data.</text>
</comment>
<protein>
    <submittedName>
        <fullName evidence="1">Uncharacterized protein</fullName>
    </submittedName>
</protein>